<evidence type="ECO:0000256" key="1">
    <source>
        <dbReference type="ARBA" id="ARBA00004651"/>
    </source>
</evidence>
<evidence type="ECO:0000256" key="3">
    <source>
        <dbReference type="ARBA" id="ARBA00022692"/>
    </source>
</evidence>
<dbReference type="InterPro" id="IPR018303">
    <property type="entry name" value="ATPase_P-typ_P_site"/>
</dbReference>
<dbReference type="Gene3D" id="3.40.1110.10">
    <property type="entry name" value="Calcium-transporting ATPase, cytoplasmic domain N"/>
    <property type="match status" value="1"/>
</dbReference>
<dbReference type="SFLD" id="SFLDG00002">
    <property type="entry name" value="C1.7:_P-type_atpase_like"/>
    <property type="match status" value="1"/>
</dbReference>
<evidence type="ECO:0000313" key="11">
    <source>
        <dbReference type="Proteomes" id="UP001597036"/>
    </source>
</evidence>
<feature type="transmembrane region" description="Helical" evidence="8">
    <location>
        <begin position="262"/>
        <end position="288"/>
    </location>
</feature>
<reference evidence="11" key="1">
    <citation type="journal article" date="2019" name="Int. J. Syst. Evol. Microbiol.">
        <title>The Global Catalogue of Microorganisms (GCM) 10K type strain sequencing project: providing services to taxonomists for standard genome sequencing and annotation.</title>
        <authorList>
            <consortium name="The Broad Institute Genomics Platform"/>
            <consortium name="The Broad Institute Genome Sequencing Center for Infectious Disease"/>
            <person name="Wu L."/>
            <person name="Ma J."/>
        </authorList>
    </citation>
    <scope>NUCLEOTIDE SEQUENCE [LARGE SCALE GENOMIC DNA]</scope>
    <source>
        <strain evidence="11">CCM 8604</strain>
    </source>
</reference>
<dbReference type="SFLD" id="SFLDS00003">
    <property type="entry name" value="Haloacid_Dehalogenase"/>
    <property type="match status" value="1"/>
</dbReference>
<evidence type="ECO:0000256" key="7">
    <source>
        <dbReference type="ARBA" id="ARBA00023136"/>
    </source>
</evidence>
<feature type="transmembrane region" description="Helical" evidence="8">
    <location>
        <begin position="39"/>
        <end position="58"/>
    </location>
</feature>
<dbReference type="Proteomes" id="UP001597036">
    <property type="component" value="Unassembled WGS sequence"/>
</dbReference>
<evidence type="ECO:0000259" key="9">
    <source>
        <dbReference type="Pfam" id="PF00122"/>
    </source>
</evidence>
<dbReference type="SFLD" id="SFLDF00027">
    <property type="entry name" value="p-type_atpase"/>
    <property type="match status" value="1"/>
</dbReference>
<feature type="transmembrane region" description="Helical" evidence="8">
    <location>
        <begin position="607"/>
        <end position="625"/>
    </location>
</feature>
<dbReference type="Gene3D" id="3.40.50.1000">
    <property type="entry name" value="HAD superfamily/HAD-like"/>
    <property type="match status" value="1"/>
</dbReference>
<feature type="transmembrane region" description="Helical" evidence="8">
    <location>
        <begin position="238"/>
        <end position="256"/>
    </location>
</feature>
<dbReference type="NCBIfam" id="TIGR01494">
    <property type="entry name" value="ATPase_P-type"/>
    <property type="match status" value="1"/>
</dbReference>
<dbReference type="InterPro" id="IPR036412">
    <property type="entry name" value="HAD-like_sf"/>
</dbReference>
<proteinExistence type="inferred from homology"/>
<dbReference type="InterPro" id="IPR008250">
    <property type="entry name" value="ATPase_P-typ_transduc_dom_A_sf"/>
</dbReference>
<dbReference type="PRINTS" id="PR00120">
    <property type="entry name" value="HATPASE"/>
</dbReference>
<dbReference type="InterPro" id="IPR023299">
    <property type="entry name" value="ATPase_P-typ_cyto_dom_N"/>
</dbReference>
<keyword evidence="3 8" id="KW-0812">Transmembrane</keyword>
<keyword evidence="5" id="KW-1278">Translocase</keyword>
<comment type="caution">
    <text evidence="10">The sequence shown here is derived from an EMBL/GenBank/DDBJ whole genome shotgun (WGS) entry which is preliminary data.</text>
</comment>
<dbReference type="NCBIfam" id="TIGR01525">
    <property type="entry name" value="ATPase-IB_hvy"/>
    <property type="match status" value="1"/>
</dbReference>
<feature type="domain" description="P-type ATPase A" evidence="9">
    <location>
        <begin position="119"/>
        <end position="222"/>
    </location>
</feature>
<name>A0ABW2Y6R8_9BIFI</name>
<feature type="transmembrane region" description="Helical" evidence="8">
    <location>
        <begin position="582"/>
        <end position="601"/>
    </location>
</feature>
<keyword evidence="4 8" id="KW-0479">Metal-binding</keyword>
<dbReference type="SUPFAM" id="SSF81653">
    <property type="entry name" value="Calcium ATPase, transduction domain A"/>
    <property type="match status" value="1"/>
</dbReference>
<dbReference type="PANTHER" id="PTHR48085:SF5">
    <property type="entry name" value="CADMIUM_ZINC-TRANSPORTING ATPASE HMA4-RELATED"/>
    <property type="match status" value="1"/>
</dbReference>
<dbReference type="PANTHER" id="PTHR48085">
    <property type="entry name" value="CADMIUM/ZINC-TRANSPORTING ATPASE HMA2-RELATED"/>
    <property type="match status" value="1"/>
</dbReference>
<evidence type="ECO:0000256" key="4">
    <source>
        <dbReference type="ARBA" id="ARBA00022723"/>
    </source>
</evidence>
<keyword evidence="11" id="KW-1185">Reference proteome</keyword>
<keyword evidence="8" id="KW-0547">Nucleotide-binding</keyword>
<evidence type="ECO:0000256" key="5">
    <source>
        <dbReference type="ARBA" id="ARBA00022967"/>
    </source>
</evidence>
<evidence type="ECO:0000256" key="6">
    <source>
        <dbReference type="ARBA" id="ARBA00022989"/>
    </source>
</evidence>
<dbReference type="Pfam" id="PF00122">
    <property type="entry name" value="E1-E2_ATPase"/>
    <property type="match status" value="1"/>
</dbReference>
<sequence>MSQFMQFLARYKKILLAVMTVFLALAVIGSITKVTWLSVAGYITVTVIGGVGLVLKAVSALRYKVVSIELLVSIAVIGALIIGEFSEAGIVVWLFSLGDVLEELTLAKTRESIKDLTNLAPQTALKVNDPSSRDAVEIDVDDIEPGDYVLVKSGANVPVDGVVSDGQGYVDEASITGESKPATKELNSHVYAGTTLTNGTLVVKAETVGEDTTFGKLIELVEEAQDSQTKEQRFIDSFSKYYTPIVLLLGLMVGIITRDVKLAITVLVLGCPGALVIGVPVATVAGIGRMAWQGIVAKGASVLEALSRADTFIFDKTGTITTGKPQVVRSVNVYGGEIYNRQLLASAESESDHPLATAIVEWANPYQREEDNHNELTPMPLLPVRDVQTFRGKGISAHIADHQVLVGNERLLDENDIVHGELELGKTTSHVLMAVDGKLSYALEIADTLKEDTPQALEKIRKTNKNTRFILLSGDAQSTAEDVVKDLDFGEVHGDLLPQDKEAWVHSLKSSLKGKGHKVVFVGDGINDGPALATADVGIAMGSGTDVAINISDIVLTRSELSQLATAYTFSKKVMAVMYQNIAIALATVILLIIGLFVGYIHMASGMFIHEISILIVIANAMRFVRRKNPKN</sequence>
<keyword evidence="7 8" id="KW-0472">Membrane</keyword>
<protein>
    <submittedName>
        <fullName evidence="10">Heavy metal translocating P-type ATPase</fullName>
    </submittedName>
</protein>
<evidence type="ECO:0000313" key="10">
    <source>
        <dbReference type="EMBL" id="MFD0704256.1"/>
    </source>
</evidence>
<dbReference type="RefSeq" id="WP_377937616.1">
    <property type="nucleotide sequence ID" value="NZ_JBHTHQ010000006.1"/>
</dbReference>
<keyword evidence="8" id="KW-1003">Cell membrane</keyword>
<keyword evidence="8" id="KW-0067">ATP-binding</keyword>
<dbReference type="SUPFAM" id="SSF56784">
    <property type="entry name" value="HAD-like"/>
    <property type="match status" value="1"/>
</dbReference>
<dbReference type="InterPro" id="IPR023298">
    <property type="entry name" value="ATPase_P-typ_TM_dom_sf"/>
</dbReference>
<dbReference type="InterPro" id="IPR059000">
    <property type="entry name" value="ATPase_P-type_domA"/>
</dbReference>
<accession>A0ABW2Y6R8</accession>
<keyword evidence="6 8" id="KW-1133">Transmembrane helix</keyword>
<comment type="subcellular location">
    <subcellularLocation>
        <location evidence="1">Cell membrane</location>
        <topology evidence="1">Multi-pass membrane protein</topology>
    </subcellularLocation>
</comment>
<organism evidence="10 11">
    <name type="scientific">Alloscardovia venturai</name>
    <dbReference type="NCBI Taxonomy" id="1769421"/>
    <lineage>
        <taxon>Bacteria</taxon>
        <taxon>Bacillati</taxon>
        <taxon>Actinomycetota</taxon>
        <taxon>Actinomycetes</taxon>
        <taxon>Bifidobacteriales</taxon>
        <taxon>Bifidobacteriaceae</taxon>
        <taxon>Alloscardovia</taxon>
    </lineage>
</organism>
<dbReference type="InterPro" id="IPR051014">
    <property type="entry name" value="Cation_Transport_ATPase_IB"/>
</dbReference>
<dbReference type="InterPro" id="IPR027256">
    <property type="entry name" value="P-typ_ATPase_IB"/>
</dbReference>
<dbReference type="PRINTS" id="PR00119">
    <property type="entry name" value="CATATPASE"/>
</dbReference>
<evidence type="ECO:0000256" key="8">
    <source>
        <dbReference type="RuleBase" id="RU362081"/>
    </source>
</evidence>
<dbReference type="PROSITE" id="PS01229">
    <property type="entry name" value="COF_2"/>
    <property type="match status" value="1"/>
</dbReference>
<dbReference type="Gene3D" id="2.70.150.10">
    <property type="entry name" value="Calcium-transporting ATPase, cytoplasmic transduction domain A"/>
    <property type="match status" value="1"/>
</dbReference>
<gene>
    <name evidence="10" type="ORF">ACFQY8_00595</name>
</gene>
<comment type="similarity">
    <text evidence="2 8">Belongs to the cation transport ATPase (P-type) (TC 3.A.3) family. Type IB subfamily.</text>
</comment>
<dbReference type="SUPFAM" id="SSF81665">
    <property type="entry name" value="Calcium ATPase, transmembrane domain M"/>
    <property type="match status" value="1"/>
</dbReference>
<dbReference type="InterPro" id="IPR044492">
    <property type="entry name" value="P_typ_ATPase_HD_dom"/>
</dbReference>
<dbReference type="Pfam" id="PF00702">
    <property type="entry name" value="Hydrolase"/>
    <property type="match status" value="1"/>
</dbReference>
<evidence type="ECO:0000256" key="2">
    <source>
        <dbReference type="ARBA" id="ARBA00006024"/>
    </source>
</evidence>
<dbReference type="PROSITE" id="PS00154">
    <property type="entry name" value="ATPASE_E1_E2"/>
    <property type="match status" value="1"/>
</dbReference>
<dbReference type="EMBL" id="JBHTHQ010000006">
    <property type="protein sequence ID" value="MFD0704256.1"/>
    <property type="molecule type" value="Genomic_DNA"/>
</dbReference>
<dbReference type="CDD" id="cd02079">
    <property type="entry name" value="P-type_ATPase_HM"/>
    <property type="match status" value="1"/>
</dbReference>
<dbReference type="InterPro" id="IPR001757">
    <property type="entry name" value="P_typ_ATPase"/>
</dbReference>
<dbReference type="InterPro" id="IPR023214">
    <property type="entry name" value="HAD_sf"/>
</dbReference>